<gene>
    <name evidence="1" type="ORF">F7725_007857</name>
</gene>
<accession>A0A7J5Y5I7</accession>
<comment type="caution">
    <text evidence="1">The sequence shown here is derived from an EMBL/GenBank/DDBJ whole genome shotgun (WGS) entry which is preliminary data.</text>
</comment>
<evidence type="ECO:0000313" key="1">
    <source>
        <dbReference type="EMBL" id="KAF3844694.1"/>
    </source>
</evidence>
<dbReference type="EMBL" id="JAAKFY010000015">
    <property type="protein sequence ID" value="KAF3844694.1"/>
    <property type="molecule type" value="Genomic_DNA"/>
</dbReference>
<organism evidence="1 2">
    <name type="scientific">Dissostichus mawsoni</name>
    <name type="common">Antarctic cod</name>
    <dbReference type="NCBI Taxonomy" id="36200"/>
    <lineage>
        <taxon>Eukaryota</taxon>
        <taxon>Metazoa</taxon>
        <taxon>Chordata</taxon>
        <taxon>Craniata</taxon>
        <taxon>Vertebrata</taxon>
        <taxon>Euteleostomi</taxon>
        <taxon>Actinopterygii</taxon>
        <taxon>Neopterygii</taxon>
        <taxon>Teleostei</taxon>
        <taxon>Neoteleostei</taxon>
        <taxon>Acanthomorphata</taxon>
        <taxon>Eupercaria</taxon>
        <taxon>Perciformes</taxon>
        <taxon>Notothenioidei</taxon>
        <taxon>Nototheniidae</taxon>
        <taxon>Dissostichus</taxon>
    </lineage>
</organism>
<keyword evidence="2" id="KW-1185">Reference proteome</keyword>
<protein>
    <submittedName>
        <fullName evidence="1">Uncharacterized protein</fullName>
    </submittedName>
</protein>
<name>A0A7J5Y5I7_DISMA</name>
<proteinExistence type="predicted"/>
<reference evidence="1 2" key="1">
    <citation type="submission" date="2020-03" db="EMBL/GenBank/DDBJ databases">
        <title>Dissostichus mawsoni Genome sequencing and assembly.</title>
        <authorList>
            <person name="Park H."/>
        </authorList>
    </citation>
    <scope>NUCLEOTIDE SEQUENCE [LARGE SCALE GENOMIC DNA]</scope>
    <source>
        <strain evidence="1">DM0001</strain>
        <tissue evidence="1">Muscle</tissue>
    </source>
</reference>
<sequence length="64" mass="6922">MQLSTQSGCGQTFFLGLDEAGTFNSMTVCFSKASGYVTPGSWQSRDVPLLLPQWQADGRETDTA</sequence>
<evidence type="ECO:0000313" key="2">
    <source>
        <dbReference type="Proteomes" id="UP000518266"/>
    </source>
</evidence>
<dbReference type="AlphaFoldDB" id="A0A7J5Y5I7"/>
<dbReference type="Proteomes" id="UP000518266">
    <property type="component" value="Unassembled WGS sequence"/>
</dbReference>